<dbReference type="Pfam" id="PF01507">
    <property type="entry name" value="PAPS_reduct"/>
    <property type="match status" value="1"/>
</dbReference>
<dbReference type="Proteomes" id="UP001183682">
    <property type="component" value="Unassembled WGS sequence"/>
</dbReference>
<dbReference type="EMBL" id="UFYW01000001">
    <property type="protein sequence ID" value="STD83086.1"/>
    <property type="molecule type" value="Genomic_DNA"/>
</dbReference>
<name>A0A366U4I5_ENTGA</name>
<sequence length="423" mass="50470">MNVFDATLKRLEYIFEEFDKVYFSFSGGKDSGIMVQLANLVAEKLDRNFDLLILNIEANYTATVDFIKKIEQLPRVKNIYHFCLPFFEDNNTSFFQPQWKMWDPSEKEKWIHSLPKNAITLENIDDGLKKYYSLSNGNPDRFLRYFQNWYKEQYPQSAVSCGVGIRAQESLHRHSAVTKGENKYKNRCWINITLEGNILFYPLFDWKVDDIWAATFKCGLEYNYIYEKMYKIGYKYRDMRICQPFGLQQRKALNQFAELEPETWDKLVKRVSGVNFGNIYGKTSLLGLNTSQKPSFMTWQRYSIFLLETLGLYSPLLMNHYYRKICILFAYYKNKYNMDIQDMPDESKRKDWIKDERLWNDWKGIAKALEKNDFVLSTRNYSLTKKDEAELYEMFKEYKDFLGINQLKGKRYENIVQKIGGMK</sequence>
<evidence type="ECO:0000313" key="6">
    <source>
        <dbReference type="Proteomes" id="UP000516696"/>
    </source>
</evidence>
<organism evidence="2 7">
    <name type="scientific">Enterococcus gallinarum</name>
    <dbReference type="NCBI Taxonomy" id="1353"/>
    <lineage>
        <taxon>Bacteria</taxon>
        <taxon>Bacillati</taxon>
        <taxon>Bacillota</taxon>
        <taxon>Bacilli</taxon>
        <taxon>Lactobacillales</taxon>
        <taxon>Enterococcaceae</taxon>
        <taxon>Enterococcus</taxon>
    </lineage>
</organism>
<evidence type="ECO:0000313" key="2">
    <source>
        <dbReference type="EMBL" id="MDT2692211.1"/>
    </source>
</evidence>
<reference evidence="2" key="3">
    <citation type="submission" date="2023-03" db="EMBL/GenBank/DDBJ databases">
        <authorList>
            <person name="Shen W."/>
            <person name="Cai J."/>
        </authorList>
    </citation>
    <scope>NUCLEOTIDE SEQUENCE</scope>
    <source>
        <strain evidence="2">K69-2</strain>
    </source>
</reference>
<gene>
    <name evidence="3" type="ORF">EGM181_05160</name>
    <name evidence="4" type="ORF">NCTC12360_01546</name>
    <name evidence="2" type="ORF">P7E30_18805</name>
</gene>
<dbReference type="Pfam" id="PF11922">
    <property type="entry name" value="DUF3440"/>
    <property type="match status" value="1"/>
</dbReference>
<protein>
    <submittedName>
        <fullName evidence="2">DUF3440 domain-containing protein</fullName>
    </submittedName>
    <submittedName>
        <fullName evidence="4">Predicted phosphoadenosine phosphosulfate sulfotransferase</fullName>
    </submittedName>
</protein>
<reference evidence="4 5" key="1">
    <citation type="submission" date="2018-06" db="EMBL/GenBank/DDBJ databases">
        <authorList>
            <consortium name="Pathogen Informatics"/>
            <person name="Doyle S."/>
        </authorList>
    </citation>
    <scope>NUCLEOTIDE SEQUENCE [LARGE SCALE GENOMIC DNA]</scope>
    <source>
        <strain evidence="4 5">NCTC12360</strain>
    </source>
</reference>
<dbReference type="Gene3D" id="3.40.50.620">
    <property type="entry name" value="HUPs"/>
    <property type="match status" value="1"/>
</dbReference>
<dbReference type="Proteomes" id="UP000254807">
    <property type="component" value="Unassembled WGS sequence"/>
</dbReference>
<dbReference type="EMBL" id="JARPZN010000042">
    <property type="protein sequence ID" value="MDT2692211.1"/>
    <property type="molecule type" value="Genomic_DNA"/>
</dbReference>
<accession>A0A366U4I5</accession>
<reference evidence="3 6" key="2">
    <citation type="submission" date="2020-03" db="EMBL/GenBank/DDBJ databases">
        <title>Characterization of ganglioside-mimicking enterococci.</title>
        <authorList>
            <person name="Patry R.T."/>
            <person name="Nothaft H."/>
            <person name="Bridger R."/>
            <person name="Shajahan A."/>
            <person name="Huynh S."/>
            <person name="Sanchez S."/>
            <person name="Azadi P."/>
            <person name="Cooper K."/>
            <person name="Miller W.G."/>
            <person name="Parker C.T."/>
            <person name="Wells L."/>
            <person name="Szymanski C.M."/>
        </authorList>
    </citation>
    <scope>NUCLEOTIDE SEQUENCE [LARGE SCALE GENOMIC DNA]</scope>
    <source>
        <strain evidence="3 6">EGM181</strain>
    </source>
</reference>
<proteinExistence type="predicted"/>
<dbReference type="PANTHER" id="PTHR30083">
    <property type="entry name" value="TRANSCRIPTIONAL REGULATOR-RELATED"/>
    <property type="match status" value="1"/>
</dbReference>
<dbReference type="GO" id="GO:0016740">
    <property type="term" value="F:transferase activity"/>
    <property type="evidence" value="ECO:0007669"/>
    <property type="project" value="UniProtKB-KW"/>
</dbReference>
<dbReference type="AlphaFoldDB" id="A0A366U4I5"/>
<dbReference type="InterPro" id="IPR002500">
    <property type="entry name" value="PAPS_reduct_dom"/>
</dbReference>
<dbReference type="EMBL" id="CP050485">
    <property type="protein sequence ID" value="QOG26690.1"/>
    <property type="molecule type" value="Genomic_DNA"/>
</dbReference>
<keyword evidence="4" id="KW-0808">Transferase</keyword>
<dbReference type="Proteomes" id="UP000516696">
    <property type="component" value="Chromosome"/>
</dbReference>
<feature type="domain" description="Phosphoadenosine phosphosulphate reductase" evidence="1">
    <location>
        <begin position="21"/>
        <end position="231"/>
    </location>
</feature>
<evidence type="ECO:0000313" key="7">
    <source>
        <dbReference type="Proteomes" id="UP001183682"/>
    </source>
</evidence>
<dbReference type="InterPro" id="IPR014729">
    <property type="entry name" value="Rossmann-like_a/b/a_fold"/>
</dbReference>
<dbReference type="InterPro" id="IPR021845">
    <property type="entry name" value="DUF3440"/>
</dbReference>
<dbReference type="SUPFAM" id="SSF52402">
    <property type="entry name" value="Adenine nucleotide alpha hydrolases-like"/>
    <property type="match status" value="1"/>
</dbReference>
<dbReference type="OrthoDB" id="9774475at2"/>
<dbReference type="RefSeq" id="WP_060815484.1">
    <property type="nucleotide sequence ID" value="NZ_CP050485.1"/>
</dbReference>
<dbReference type="CDD" id="cd23947">
    <property type="entry name" value="PAPS_reductase-like_YbdN"/>
    <property type="match status" value="1"/>
</dbReference>
<evidence type="ECO:0000313" key="3">
    <source>
        <dbReference type="EMBL" id="QOG26690.1"/>
    </source>
</evidence>
<evidence type="ECO:0000259" key="1">
    <source>
        <dbReference type="Pfam" id="PF01507"/>
    </source>
</evidence>
<dbReference type="PANTHER" id="PTHR30083:SF0">
    <property type="entry name" value="3'-PHOSPHOADENOSINE 5'-PHOSPHOSULFATE SULFOTRANSFERASE (PAPS REDUCTASE)_FAD SYNTHETASE"/>
    <property type="match status" value="1"/>
</dbReference>
<evidence type="ECO:0000313" key="5">
    <source>
        <dbReference type="Proteomes" id="UP000254807"/>
    </source>
</evidence>
<evidence type="ECO:0000313" key="4">
    <source>
        <dbReference type="EMBL" id="STD83086.1"/>
    </source>
</evidence>
<dbReference type="GO" id="GO:0071453">
    <property type="term" value="P:cellular response to oxygen levels"/>
    <property type="evidence" value="ECO:0007669"/>
    <property type="project" value="TreeGrafter"/>
</dbReference>
<keyword evidence="5" id="KW-1185">Reference proteome</keyword>